<evidence type="ECO:0000313" key="6">
    <source>
        <dbReference type="EMBL" id="GIH21126.1"/>
    </source>
</evidence>
<evidence type="ECO:0000256" key="3">
    <source>
        <dbReference type="ARBA" id="ARBA00022989"/>
    </source>
</evidence>
<keyword evidence="2 5" id="KW-0812">Transmembrane</keyword>
<dbReference type="Gene3D" id="1.20.120.1780">
    <property type="entry name" value="UbiA prenyltransferase"/>
    <property type="match status" value="1"/>
</dbReference>
<dbReference type="EMBL" id="BONZ01000117">
    <property type="protein sequence ID" value="GIH21126.1"/>
    <property type="molecule type" value="Genomic_DNA"/>
</dbReference>
<dbReference type="AlphaFoldDB" id="A0A8J3R6W4"/>
<feature type="transmembrane region" description="Helical" evidence="5">
    <location>
        <begin position="213"/>
        <end position="233"/>
    </location>
</feature>
<keyword evidence="4 5" id="KW-0472">Membrane</keyword>
<dbReference type="Proteomes" id="UP000642748">
    <property type="component" value="Unassembled WGS sequence"/>
</dbReference>
<feature type="transmembrane region" description="Helical" evidence="5">
    <location>
        <begin position="85"/>
        <end position="115"/>
    </location>
</feature>
<protein>
    <submittedName>
        <fullName evidence="6">Membrane protein</fullName>
    </submittedName>
</protein>
<comment type="subcellular location">
    <subcellularLocation>
        <location evidence="1">Membrane</location>
        <topology evidence="1">Multi-pass membrane protein</topology>
    </subcellularLocation>
</comment>
<feature type="transmembrane region" description="Helical" evidence="5">
    <location>
        <begin position="122"/>
        <end position="141"/>
    </location>
</feature>
<feature type="transmembrane region" description="Helical" evidence="5">
    <location>
        <begin position="187"/>
        <end position="207"/>
    </location>
</feature>
<gene>
    <name evidence="6" type="ORF">Raf01_92980</name>
</gene>
<evidence type="ECO:0000256" key="5">
    <source>
        <dbReference type="SAM" id="Phobius"/>
    </source>
</evidence>
<dbReference type="InterPro" id="IPR044878">
    <property type="entry name" value="UbiA_sf"/>
</dbReference>
<evidence type="ECO:0000256" key="2">
    <source>
        <dbReference type="ARBA" id="ARBA00022692"/>
    </source>
</evidence>
<accession>A0A8J3R6W4</accession>
<feature type="transmembrane region" description="Helical" evidence="5">
    <location>
        <begin position="147"/>
        <end position="166"/>
    </location>
</feature>
<comment type="caution">
    <text evidence="6">The sequence shown here is derived from an EMBL/GenBank/DDBJ whole genome shotgun (WGS) entry which is preliminary data.</text>
</comment>
<keyword evidence="3 5" id="KW-1133">Transmembrane helix</keyword>
<keyword evidence="7" id="KW-1185">Reference proteome</keyword>
<reference evidence="6" key="1">
    <citation type="submission" date="2021-01" db="EMBL/GenBank/DDBJ databases">
        <title>Whole genome shotgun sequence of Rugosimonospora africana NBRC 104875.</title>
        <authorList>
            <person name="Komaki H."/>
            <person name="Tamura T."/>
        </authorList>
    </citation>
    <scope>NUCLEOTIDE SEQUENCE</scope>
    <source>
        <strain evidence="6">NBRC 104875</strain>
    </source>
</reference>
<dbReference type="InterPro" id="IPR000537">
    <property type="entry name" value="UbiA_prenyltransferase"/>
</dbReference>
<sequence>MRGLVRACHPEPTLAVTLVATLLAIVAGRGPAAVAAVAVAVLGSQLAVGWTNDWLDADRDARAGRRDKPIPAGQVSRRTVGAGALIAALATVPLALLSGPAPAGFLIGGMIAGLLYDWPLKFTAASPLPYLVAFGALAAFVAGTRAWWLIVAAALLGGGAHFINVLPDLADDVAAGVRGLPHRIGLTGSWVVGGTLLVAATAVLVFGPAGPPSWPALGVLAAAVVVLPTGWYLSRRPGSRAAFRSVLVVALADVILLLVSGTAG</sequence>
<evidence type="ECO:0000256" key="1">
    <source>
        <dbReference type="ARBA" id="ARBA00004141"/>
    </source>
</evidence>
<dbReference type="GO" id="GO:0016765">
    <property type="term" value="F:transferase activity, transferring alkyl or aryl (other than methyl) groups"/>
    <property type="evidence" value="ECO:0007669"/>
    <property type="project" value="InterPro"/>
</dbReference>
<evidence type="ECO:0000313" key="7">
    <source>
        <dbReference type="Proteomes" id="UP000642748"/>
    </source>
</evidence>
<name>A0A8J3R6W4_9ACTN</name>
<dbReference type="Pfam" id="PF01040">
    <property type="entry name" value="UbiA"/>
    <property type="match status" value="1"/>
</dbReference>
<dbReference type="Gene3D" id="1.10.357.140">
    <property type="entry name" value="UbiA prenyltransferase"/>
    <property type="match status" value="1"/>
</dbReference>
<feature type="transmembrane region" description="Helical" evidence="5">
    <location>
        <begin position="245"/>
        <end position="263"/>
    </location>
</feature>
<evidence type="ECO:0000256" key="4">
    <source>
        <dbReference type="ARBA" id="ARBA00023136"/>
    </source>
</evidence>
<organism evidence="6 7">
    <name type="scientific">Rugosimonospora africana</name>
    <dbReference type="NCBI Taxonomy" id="556532"/>
    <lineage>
        <taxon>Bacteria</taxon>
        <taxon>Bacillati</taxon>
        <taxon>Actinomycetota</taxon>
        <taxon>Actinomycetes</taxon>
        <taxon>Micromonosporales</taxon>
        <taxon>Micromonosporaceae</taxon>
        <taxon>Rugosimonospora</taxon>
    </lineage>
</organism>
<proteinExistence type="predicted"/>
<dbReference type="GO" id="GO:0016020">
    <property type="term" value="C:membrane"/>
    <property type="evidence" value="ECO:0007669"/>
    <property type="project" value="UniProtKB-SubCell"/>
</dbReference>